<keyword evidence="2" id="KW-0812">Transmembrane</keyword>
<keyword evidence="2" id="KW-0472">Membrane</keyword>
<feature type="coiled-coil region" evidence="1">
    <location>
        <begin position="70"/>
        <end position="133"/>
    </location>
</feature>
<protein>
    <submittedName>
        <fullName evidence="5">Uncharacterized protein</fullName>
    </submittedName>
</protein>
<evidence type="ECO:0000256" key="1">
    <source>
        <dbReference type="SAM" id="Coils"/>
    </source>
</evidence>
<dbReference type="Proteomes" id="UP000785171">
    <property type="component" value="Unassembled WGS sequence"/>
</dbReference>
<proteinExistence type="predicted"/>
<evidence type="ECO:0000313" key="7">
    <source>
        <dbReference type="Proteomes" id="UP000285883"/>
    </source>
</evidence>
<reference evidence="3" key="1">
    <citation type="journal article" date="2015" name="Genom Data">
        <title>Genome sequences of six Phytophthora species associated with forests in New Zealand.</title>
        <authorList>
            <person name="Studholme D.J."/>
            <person name="McDougal R.L."/>
            <person name="Sambles C."/>
            <person name="Hansen E."/>
            <person name="Hardy G."/>
            <person name="Grant M."/>
            <person name="Ganley R.J."/>
            <person name="Williams N.M."/>
        </authorList>
    </citation>
    <scope>NUCLEOTIDE SEQUENCE</scope>
    <source>
        <strain evidence="3">NZFS 2646</strain>
    </source>
</reference>
<name>A0A3R7JA93_9STRA</name>
<dbReference type="STRING" id="325452.A0A3R7JA93"/>
<keyword evidence="2" id="KW-1133">Transmembrane helix</keyword>
<dbReference type="EMBL" id="MBDN02000039">
    <property type="protein sequence ID" value="RLN83182.1"/>
    <property type="molecule type" value="Genomic_DNA"/>
</dbReference>
<dbReference type="AlphaFoldDB" id="A0A3R7JA93"/>
<evidence type="ECO:0000313" key="6">
    <source>
        <dbReference type="Proteomes" id="UP000285624"/>
    </source>
</evidence>
<keyword evidence="1" id="KW-0175">Coiled coil</keyword>
<keyword evidence="6" id="KW-1185">Reference proteome</keyword>
<dbReference type="Proteomes" id="UP000285624">
    <property type="component" value="Unassembled WGS sequence"/>
</dbReference>
<reference evidence="6 7" key="2">
    <citation type="submission" date="2018-07" db="EMBL/GenBank/DDBJ databases">
        <title>Genome sequencing of oomycete isolates from Chile give support for New Zealand origin for Phytophthora kernoviae and make available the first Nothophytophthora sp. genome.</title>
        <authorList>
            <person name="Studholme D.J."/>
            <person name="Sanfuentes E."/>
            <person name="Panda P."/>
            <person name="Hill R."/>
            <person name="Sambles C."/>
            <person name="Grant M."/>
            <person name="Williams N.M."/>
            <person name="Mcdougal R.L."/>
        </authorList>
    </citation>
    <scope>NUCLEOTIDE SEQUENCE [LARGE SCALE GENOMIC DNA]</scope>
    <source>
        <strain evidence="4">Chile2</strain>
        <strain evidence="5">Chile4</strain>
    </source>
</reference>
<sequence>MPSQAGTFERVTAHSDVAVPPPPARLSWVSSISITFLVILAALFCISGILQASRKMRNSHDYHLALKARIDTFEASIAESHEKVHRLEEDYAIWNEYVSKLAEEDEANALTQLEAIQQEVQKWQQDMKADLLEFRQALSLDSIETALAALRVNNTKQTKD</sequence>
<dbReference type="Proteomes" id="UP000285883">
    <property type="component" value="Unassembled WGS sequence"/>
</dbReference>
<evidence type="ECO:0000256" key="2">
    <source>
        <dbReference type="SAM" id="Phobius"/>
    </source>
</evidence>
<dbReference type="EMBL" id="JPWV03000028">
    <property type="protein sequence ID" value="KAG2529553.1"/>
    <property type="molecule type" value="Genomic_DNA"/>
</dbReference>
<evidence type="ECO:0000313" key="4">
    <source>
        <dbReference type="EMBL" id="RLN31318.1"/>
    </source>
</evidence>
<reference evidence="3" key="3">
    <citation type="submission" date="2020-06" db="EMBL/GenBank/DDBJ databases">
        <authorList>
            <person name="Studholme D.J."/>
        </authorList>
    </citation>
    <scope>NUCLEOTIDE SEQUENCE</scope>
    <source>
        <strain evidence="3">NZFS 2646</strain>
    </source>
</reference>
<gene>
    <name evidence="4" type="ORF">BBI17_002269</name>
    <name evidence="5" type="ORF">BBO99_00002359</name>
    <name evidence="3" type="ORF">JM16_002032</name>
</gene>
<evidence type="ECO:0000313" key="5">
    <source>
        <dbReference type="EMBL" id="RLN83182.1"/>
    </source>
</evidence>
<accession>A0A3R7JA93</accession>
<comment type="caution">
    <text evidence="5">The sequence shown here is derived from an EMBL/GenBank/DDBJ whole genome shotgun (WGS) entry which is preliminary data.</text>
</comment>
<dbReference type="EMBL" id="MAYM02001007">
    <property type="protein sequence ID" value="RLN31318.1"/>
    <property type="molecule type" value="Genomic_DNA"/>
</dbReference>
<organism evidence="5 6">
    <name type="scientific">Phytophthora kernoviae</name>
    <dbReference type="NCBI Taxonomy" id="325452"/>
    <lineage>
        <taxon>Eukaryota</taxon>
        <taxon>Sar</taxon>
        <taxon>Stramenopiles</taxon>
        <taxon>Oomycota</taxon>
        <taxon>Peronosporomycetes</taxon>
        <taxon>Peronosporales</taxon>
        <taxon>Peronosporaceae</taxon>
        <taxon>Phytophthora</taxon>
    </lineage>
</organism>
<feature type="transmembrane region" description="Helical" evidence="2">
    <location>
        <begin position="28"/>
        <end position="50"/>
    </location>
</feature>
<evidence type="ECO:0000313" key="3">
    <source>
        <dbReference type="EMBL" id="KAG2529553.1"/>
    </source>
</evidence>